<dbReference type="Gene3D" id="3.40.50.300">
    <property type="entry name" value="P-loop containing nucleotide triphosphate hydrolases"/>
    <property type="match status" value="1"/>
</dbReference>
<dbReference type="EMBL" id="JJMU01000024">
    <property type="protein sequence ID" value="KGE14740.1"/>
    <property type="molecule type" value="Genomic_DNA"/>
</dbReference>
<dbReference type="Pfam" id="PF09848">
    <property type="entry name" value="SLFN-g3_helicase"/>
    <property type="match status" value="1"/>
</dbReference>
<dbReference type="eggNOG" id="COG1474">
    <property type="taxonomic scope" value="Bacteria"/>
</dbReference>
<dbReference type="InterPro" id="IPR018647">
    <property type="entry name" value="SLFN_3-like_DNA/RNA_helicase"/>
</dbReference>
<dbReference type="Pfam" id="PF01541">
    <property type="entry name" value="GIY-YIG"/>
    <property type="match status" value="1"/>
</dbReference>
<evidence type="ECO:0000259" key="1">
    <source>
        <dbReference type="PROSITE" id="PS50164"/>
    </source>
</evidence>
<dbReference type="eggNOG" id="COG3410">
    <property type="taxonomic scope" value="Bacteria"/>
</dbReference>
<dbReference type="OrthoDB" id="9759819at2"/>
<comment type="caution">
    <text evidence="2">The sequence shown here is derived from an EMBL/GenBank/DDBJ whole genome shotgun (WGS) entry which is preliminary data.</text>
</comment>
<accession>A0A0B8T9P9</accession>
<dbReference type="InterPro" id="IPR027417">
    <property type="entry name" value="P-loop_NTPase"/>
</dbReference>
<protein>
    <recommendedName>
        <fullName evidence="1">GIY-YIG domain-containing protein</fullName>
    </recommendedName>
</protein>
<name>A0A0B8T9P9_9SPHI</name>
<reference evidence="3" key="1">
    <citation type="submission" date="2014-04" db="EMBL/GenBank/DDBJ databases">
        <title>Whole-Genome optical mapping and complete genome sequence of Sphingobacterium deserti sp. nov., a new spaces isolated from desert in the west of China.</title>
        <authorList>
            <person name="Teng C."/>
            <person name="Zhou Z."/>
            <person name="Li X."/>
            <person name="Chen M."/>
            <person name="Lin M."/>
            <person name="Wang L."/>
            <person name="Su S."/>
            <person name="Zhang C."/>
            <person name="Zhang W."/>
        </authorList>
    </citation>
    <scope>NUCLEOTIDE SEQUENCE [LARGE SCALE GENOMIC DNA]</scope>
    <source>
        <strain evidence="3">ACCC05744</strain>
    </source>
</reference>
<keyword evidence="3" id="KW-1185">Reference proteome</keyword>
<sequence length="579" mass="67416">MQQFDSKDIHIVPVNKGGDYAGVFDSELEFYSSALVYLLNDRRSIYIGESVNIRRRFANHNANDSKKALLSRHAIYSPLFNKSVTLHLEAFLINHFSAEPTIKLLNANLGNNSHYYHRKNDYEALFKHVWEDLKKLKIAKTSFEEIINSNIFKYSPYKSLNIDQQQAVLTCLRTLVSSRKGIFIQGNAGTGKTIIAIYVLKLLVTPIRYFEQFEMEDEFSNEAFSLLKIYRQQEGITEANEAGLRDEIAIVISMTSLRGTLQKVFSAIDQLHSSMVISPTDISKRHYKLVLVDEAHRLRQRKNISGYGEFDKSNRRLGLDMHSGTELDWILKQTDRQIFFYDSAQSIRKTDLSSGRFDELMQSAKYSTLQLHTQVRSNGGQPFTDFVHRLFNMELSDDERFESSNFTIQLYEGFANLREEIFRKESESKLSRLVAGFSWEYRTKEKKNRELYDMNIEGIDLRWNSVAKDWINSKNALNEVGSIHTVFGNDLNYIGIVFGKEIDYDPNTNSIIVYRDEYKDINGKNNTNDEELLFYIKNIYKTLMFRGIRGVFLYAMNPRLRDYFKKHMKVVIKKVTLEN</sequence>
<dbReference type="PROSITE" id="PS50164">
    <property type="entry name" value="GIY_YIG"/>
    <property type="match status" value="1"/>
</dbReference>
<gene>
    <name evidence="2" type="ORF">DI53_1769</name>
</gene>
<dbReference type="AlphaFoldDB" id="A0A0B8T9P9"/>
<dbReference type="InterPro" id="IPR035901">
    <property type="entry name" value="GIY-YIG_endonuc_sf"/>
</dbReference>
<evidence type="ECO:0000313" key="3">
    <source>
        <dbReference type="Proteomes" id="UP000031802"/>
    </source>
</evidence>
<dbReference type="SUPFAM" id="SSF52540">
    <property type="entry name" value="P-loop containing nucleoside triphosphate hydrolases"/>
    <property type="match status" value="1"/>
</dbReference>
<reference evidence="2 3" key="2">
    <citation type="journal article" date="2015" name="PLoS ONE">
        <title>Whole-Genome Optical Mapping and Finished Genome Sequence of Sphingobacterium deserti sp. nov., a New Species Isolated from the Western Desert of China.</title>
        <authorList>
            <person name="Teng C."/>
            <person name="Zhou Z."/>
            <person name="Molnar I."/>
            <person name="Li X."/>
            <person name="Tang R."/>
            <person name="Chen M."/>
            <person name="Wang L."/>
            <person name="Su S."/>
            <person name="Zhang W."/>
            <person name="Lin M."/>
        </authorList>
    </citation>
    <scope>NUCLEOTIDE SEQUENCE [LARGE SCALE GENOMIC DNA]</scope>
    <source>
        <strain evidence="3">ACCC05744</strain>
    </source>
</reference>
<dbReference type="Proteomes" id="UP000031802">
    <property type="component" value="Unassembled WGS sequence"/>
</dbReference>
<dbReference type="PATRIC" id="fig|1229276.3.peg.1822"/>
<dbReference type="STRING" id="1229276.DI53_1769"/>
<evidence type="ECO:0000313" key="2">
    <source>
        <dbReference type="EMBL" id="KGE14740.1"/>
    </source>
</evidence>
<proteinExistence type="predicted"/>
<dbReference type="RefSeq" id="WP_052072233.1">
    <property type="nucleotide sequence ID" value="NZ_JJMU01000024.1"/>
</dbReference>
<feature type="domain" description="GIY-YIG" evidence="1">
    <location>
        <begin position="32"/>
        <end position="103"/>
    </location>
</feature>
<dbReference type="InterPro" id="IPR000305">
    <property type="entry name" value="GIY-YIG_endonuc"/>
</dbReference>
<dbReference type="SUPFAM" id="SSF82771">
    <property type="entry name" value="GIY-YIG endonuclease"/>
    <property type="match status" value="1"/>
</dbReference>
<organism evidence="2 3">
    <name type="scientific">Sphingobacterium deserti</name>
    <dbReference type="NCBI Taxonomy" id="1229276"/>
    <lineage>
        <taxon>Bacteria</taxon>
        <taxon>Pseudomonadati</taxon>
        <taxon>Bacteroidota</taxon>
        <taxon>Sphingobacteriia</taxon>
        <taxon>Sphingobacteriales</taxon>
        <taxon>Sphingobacteriaceae</taxon>
        <taxon>Sphingobacterium</taxon>
    </lineage>
</organism>